<comment type="caution">
    <text evidence="1">The sequence shown here is derived from an EMBL/GenBank/DDBJ whole genome shotgun (WGS) entry which is preliminary data.</text>
</comment>
<dbReference type="EMBL" id="CAJVQC010089198">
    <property type="protein sequence ID" value="CAG8824612.1"/>
    <property type="molecule type" value="Genomic_DNA"/>
</dbReference>
<evidence type="ECO:0000313" key="1">
    <source>
        <dbReference type="EMBL" id="CAG8824612.1"/>
    </source>
</evidence>
<proteinExistence type="predicted"/>
<accession>A0ACA9S2U1</accession>
<sequence>MAESAIANTHLTLSSTPVMITTHQSDETQPVNDMIISNFTTTHIGIQKVINLLKIASLLSYSIIWIYLMSISSPFNNSYYQA</sequence>
<evidence type="ECO:0000313" key="2">
    <source>
        <dbReference type="Proteomes" id="UP000789920"/>
    </source>
</evidence>
<feature type="non-terminal residue" evidence="1">
    <location>
        <position position="82"/>
    </location>
</feature>
<keyword evidence="2" id="KW-1185">Reference proteome</keyword>
<gene>
    <name evidence="1" type="ORF">RPERSI_LOCUS26287</name>
</gene>
<feature type="non-terminal residue" evidence="1">
    <location>
        <position position="1"/>
    </location>
</feature>
<reference evidence="1" key="1">
    <citation type="submission" date="2021-06" db="EMBL/GenBank/DDBJ databases">
        <authorList>
            <person name="Kallberg Y."/>
            <person name="Tangrot J."/>
            <person name="Rosling A."/>
        </authorList>
    </citation>
    <scope>NUCLEOTIDE SEQUENCE</scope>
    <source>
        <strain evidence="1">MA461A</strain>
    </source>
</reference>
<dbReference type="Proteomes" id="UP000789920">
    <property type="component" value="Unassembled WGS sequence"/>
</dbReference>
<organism evidence="1 2">
    <name type="scientific">Racocetra persica</name>
    <dbReference type="NCBI Taxonomy" id="160502"/>
    <lineage>
        <taxon>Eukaryota</taxon>
        <taxon>Fungi</taxon>
        <taxon>Fungi incertae sedis</taxon>
        <taxon>Mucoromycota</taxon>
        <taxon>Glomeromycotina</taxon>
        <taxon>Glomeromycetes</taxon>
        <taxon>Diversisporales</taxon>
        <taxon>Gigasporaceae</taxon>
        <taxon>Racocetra</taxon>
    </lineage>
</organism>
<protein>
    <submittedName>
        <fullName evidence="1">8144_t:CDS:1</fullName>
    </submittedName>
</protein>
<name>A0ACA9S2U1_9GLOM</name>